<evidence type="ECO:0000313" key="7">
    <source>
        <dbReference type="EMBL" id="SJL16473.1"/>
    </source>
</evidence>
<evidence type="ECO:0000313" key="8">
    <source>
        <dbReference type="Proteomes" id="UP000219338"/>
    </source>
</evidence>
<sequence length="83" mass="9601">MTQGFKDAEKQQGSAANTEIDEVKQMLLEMNPWFLGLTSLVSVPHVLTIVTNVFVQIVILLYLIDNNENTSWMRRRPKSEKFF</sequence>
<evidence type="ECO:0000256" key="2">
    <source>
        <dbReference type="ARBA" id="ARBA00009310"/>
    </source>
</evidence>
<evidence type="ECO:0000256" key="3">
    <source>
        <dbReference type="ARBA" id="ARBA00022692"/>
    </source>
</evidence>
<dbReference type="AlphaFoldDB" id="A0A284S634"/>
<keyword evidence="5 6" id="KW-0472">Membrane</keyword>
<evidence type="ECO:0000256" key="4">
    <source>
        <dbReference type="ARBA" id="ARBA00022989"/>
    </source>
</evidence>
<dbReference type="Proteomes" id="UP000219338">
    <property type="component" value="Unassembled WGS sequence"/>
</dbReference>
<evidence type="ECO:0000256" key="5">
    <source>
        <dbReference type="ARBA" id="ARBA00023136"/>
    </source>
</evidence>
<reference evidence="8" key="1">
    <citation type="journal article" date="2017" name="Nat. Ecol. Evol.">
        <title>Genome expansion and lineage-specific genetic innovations in the forest pathogenic fungi Armillaria.</title>
        <authorList>
            <person name="Sipos G."/>
            <person name="Prasanna A.N."/>
            <person name="Walter M.C."/>
            <person name="O'Connor E."/>
            <person name="Balint B."/>
            <person name="Krizsan K."/>
            <person name="Kiss B."/>
            <person name="Hess J."/>
            <person name="Varga T."/>
            <person name="Slot J."/>
            <person name="Riley R."/>
            <person name="Boka B."/>
            <person name="Rigling D."/>
            <person name="Barry K."/>
            <person name="Lee J."/>
            <person name="Mihaltcheva S."/>
            <person name="LaButti K."/>
            <person name="Lipzen A."/>
            <person name="Waldron R."/>
            <person name="Moloney N.M."/>
            <person name="Sperisen C."/>
            <person name="Kredics L."/>
            <person name="Vagvoelgyi C."/>
            <person name="Patrignani A."/>
            <person name="Fitzpatrick D."/>
            <person name="Nagy I."/>
            <person name="Doyle S."/>
            <person name="Anderson J.B."/>
            <person name="Grigoriev I.V."/>
            <person name="Gueldener U."/>
            <person name="Muensterkoetter M."/>
            <person name="Nagy L.G."/>
        </authorList>
    </citation>
    <scope>NUCLEOTIDE SEQUENCE [LARGE SCALE GENOMIC DNA]</scope>
    <source>
        <strain evidence="8">C18/9</strain>
    </source>
</reference>
<accession>A0A284S634</accession>
<evidence type="ECO:0000256" key="6">
    <source>
        <dbReference type="SAM" id="Phobius"/>
    </source>
</evidence>
<feature type="transmembrane region" description="Helical" evidence="6">
    <location>
        <begin position="33"/>
        <end position="64"/>
    </location>
</feature>
<dbReference type="OrthoDB" id="3264002at2759"/>
<keyword evidence="4 6" id="KW-1133">Transmembrane helix</keyword>
<keyword evidence="8" id="KW-1185">Reference proteome</keyword>
<proteinExistence type="inferred from homology"/>
<dbReference type="InterPro" id="IPR008429">
    <property type="entry name" value="CLPTM1"/>
</dbReference>
<dbReference type="STRING" id="47428.A0A284S634"/>
<protein>
    <submittedName>
        <fullName evidence="7">Uncharacterized protein</fullName>
    </submittedName>
</protein>
<dbReference type="Pfam" id="PF05602">
    <property type="entry name" value="CLPTM1"/>
    <property type="match status" value="1"/>
</dbReference>
<dbReference type="EMBL" id="FUEG01000035">
    <property type="protein sequence ID" value="SJL16473.1"/>
    <property type="molecule type" value="Genomic_DNA"/>
</dbReference>
<evidence type="ECO:0000256" key="1">
    <source>
        <dbReference type="ARBA" id="ARBA00004141"/>
    </source>
</evidence>
<comment type="subcellular location">
    <subcellularLocation>
        <location evidence="1">Membrane</location>
        <topology evidence="1">Multi-pass membrane protein</topology>
    </subcellularLocation>
</comment>
<gene>
    <name evidence="7" type="ORF">ARMOST_19999</name>
</gene>
<organism evidence="7 8">
    <name type="scientific">Armillaria ostoyae</name>
    <name type="common">Armillaria root rot fungus</name>
    <dbReference type="NCBI Taxonomy" id="47428"/>
    <lineage>
        <taxon>Eukaryota</taxon>
        <taxon>Fungi</taxon>
        <taxon>Dikarya</taxon>
        <taxon>Basidiomycota</taxon>
        <taxon>Agaricomycotina</taxon>
        <taxon>Agaricomycetes</taxon>
        <taxon>Agaricomycetidae</taxon>
        <taxon>Agaricales</taxon>
        <taxon>Marasmiineae</taxon>
        <taxon>Physalacriaceae</taxon>
        <taxon>Armillaria</taxon>
    </lineage>
</organism>
<name>A0A284S634_ARMOS</name>
<comment type="similarity">
    <text evidence="2">Belongs to the CLPTM1 family.</text>
</comment>
<dbReference type="GO" id="GO:0016020">
    <property type="term" value="C:membrane"/>
    <property type="evidence" value="ECO:0007669"/>
    <property type="project" value="UniProtKB-SubCell"/>
</dbReference>
<keyword evidence="3 6" id="KW-0812">Transmembrane</keyword>